<name>A0A1G4E8U2_PLAVI</name>
<accession>A0A1G4E8U2</accession>
<protein>
    <submittedName>
        <fullName evidence="1">Uncharacterized protein</fullName>
    </submittedName>
</protein>
<reference evidence="1 2" key="1">
    <citation type="submission" date="2016-07" db="EMBL/GenBank/DDBJ databases">
        <authorList>
            <consortium name="Pathogen Informatics"/>
        </authorList>
    </citation>
    <scope>NUCLEOTIDE SEQUENCE [LARGE SCALE GENOMIC DNA]</scope>
</reference>
<proteinExistence type="predicted"/>
<evidence type="ECO:0000313" key="1">
    <source>
        <dbReference type="EMBL" id="SCA81782.1"/>
    </source>
</evidence>
<dbReference type="Proteomes" id="UP000305196">
    <property type="component" value="Unassembled WGS sequence"/>
</dbReference>
<gene>
    <name evidence="1" type="ORF">PVC01_000037800</name>
</gene>
<evidence type="ECO:0000313" key="2">
    <source>
        <dbReference type="Proteomes" id="UP000305196"/>
    </source>
</evidence>
<dbReference type="EMBL" id="FLYI01000073">
    <property type="protein sequence ID" value="SCA81782.1"/>
    <property type="molecule type" value="Genomic_DNA"/>
</dbReference>
<sequence>MNLTFPFRL</sequence>
<organism evidence="1 2">
    <name type="scientific">Plasmodium vivax</name>
    <name type="common">malaria parasite P. vivax</name>
    <dbReference type="NCBI Taxonomy" id="5855"/>
    <lineage>
        <taxon>Eukaryota</taxon>
        <taxon>Sar</taxon>
        <taxon>Alveolata</taxon>
        <taxon>Apicomplexa</taxon>
        <taxon>Aconoidasida</taxon>
        <taxon>Haemosporida</taxon>
        <taxon>Plasmodiidae</taxon>
        <taxon>Plasmodium</taxon>
        <taxon>Plasmodium (Plasmodium)</taxon>
    </lineage>
</organism>